<sequence>MARLNAAATKQTPVRKSTKLSEKKEAQTFVRRVFKEWSPTTEAEEDREEQWRTATDAWAKEQSYGFGGKPPLGRSRSQREKKTTLAANFDILPDSDGSSDVDQEYRSSTSSAREETMPTVPLKQAHVNSLLLPLSQQPRNRPTPKLETYDYAKENDPIDGDEEENAPTISRHSSNASSRYSPTRRNARQDLEEKEGNLRFLSYRQSQETVSEDESGDNSFSSLDDFIVSDNEELSYDETSADEAEEEETLKSISPPRPRRRLLRGRRPNPEARLKEALTSPLYEDDLCLEPSLPPTMTIPTPQLQPKHEKSHVKSRKITKDMKILNLEDSDSDSQLQRNSTAADTDSPTKKSEASLAVLETPPPSPSRSLLRSPTKGRICIPPTPYRESVDAFWSQEATDHWIDQHSPQKGGTNLEQFLREFEESDGDSSSENMPRRRGRHTEPKTPSKTALKRAETEKKRAALARKKSFDDKKAQVANEFLKVLDDAVSGGQVQKLAEETGGVRIVWSKNLLTTAGRAKWKREKIGKESRASESGSESSTLIKQHATIELAERIIDNEDRLINTLAHEYCHLANYMISNVHNNPHGASFKQWGRKCKDALKDHPVYGGRVEVTTKHRYQIDYKYVWSCVDCGQTYGRHSKSIDTARSRCGACKGLLQQIKPKPRNVSPRKKQPTPPSERCEKKLVEDMAKVFGEVSLYSQRTEVEG</sequence>
<organism evidence="3 4">
    <name type="scientific">Aspergillus hiratsukae</name>
    <dbReference type="NCBI Taxonomy" id="1194566"/>
    <lineage>
        <taxon>Eukaryota</taxon>
        <taxon>Fungi</taxon>
        <taxon>Dikarya</taxon>
        <taxon>Ascomycota</taxon>
        <taxon>Pezizomycotina</taxon>
        <taxon>Eurotiomycetes</taxon>
        <taxon>Eurotiomycetidae</taxon>
        <taxon>Eurotiales</taxon>
        <taxon>Aspergillaceae</taxon>
        <taxon>Aspergillus</taxon>
        <taxon>Aspergillus subgen. Fumigati</taxon>
    </lineage>
</organism>
<feature type="compositionally biased region" description="Acidic residues" evidence="1">
    <location>
        <begin position="230"/>
        <end position="248"/>
    </location>
</feature>
<feature type="region of interest" description="Disordered" evidence="1">
    <location>
        <begin position="59"/>
        <end position="280"/>
    </location>
</feature>
<dbReference type="EMBL" id="JACBAF010002119">
    <property type="protein sequence ID" value="KAF7167190.1"/>
    <property type="molecule type" value="Genomic_DNA"/>
</dbReference>
<dbReference type="SMART" id="SM00731">
    <property type="entry name" value="SprT"/>
    <property type="match status" value="1"/>
</dbReference>
<dbReference type="InterPro" id="IPR035240">
    <property type="entry name" value="SprT_Zn_ribbon"/>
</dbReference>
<evidence type="ECO:0000313" key="3">
    <source>
        <dbReference type="EMBL" id="KAF7167190.1"/>
    </source>
</evidence>
<feature type="compositionally biased region" description="Basic residues" evidence="1">
    <location>
        <begin position="662"/>
        <end position="673"/>
    </location>
</feature>
<evidence type="ECO:0000259" key="2">
    <source>
        <dbReference type="SMART" id="SM00731"/>
    </source>
</evidence>
<evidence type="ECO:0000256" key="1">
    <source>
        <dbReference type="SAM" id="MobiDB-lite"/>
    </source>
</evidence>
<feature type="domain" description="SprT-like" evidence="2">
    <location>
        <begin position="479"/>
        <end position="660"/>
    </location>
</feature>
<dbReference type="Proteomes" id="UP000662466">
    <property type="component" value="Unassembled WGS sequence"/>
</dbReference>
<feature type="compositionally biased region" description="Low complexity" evidence="1">
    <location>
        <begin position="170"/>
        <end position="181"/>
    </location>
</feature>
<gene>
    <name evidence="3" type="ORF">CNMCM6106_002844</name>
</gene>
<protein>
    <recommendedName>
        <fullName evidence="2">SprT-like domain-containing protein</fullName>
    </recommendedName>
</protein>
<feature type="compositionally biased region" description="Polar residues" evidence="1">
    <location>
        <begin position="333"/>
        <end position="346"/>
    </location>
</feature>
<dbReference type="GO" id="GO:0006950">
    <property type="term" value="P:response to stress"/>
    <property type="evidence" value="ECO:0007669"/>
    <property type="project" value="UniProtKB-ARBA"/>
</dbReference>
<feature type="region of interest" description="Disordered" evidence="1">
    <location>
        <begin position="297"/>
        <end position="384"/>
    </location>
</feature>
<dbReference type="GO" id="GO:0005634">
    <property type="term" value="C:nucleus"/>
    <property type="evidence" value="ECO:0007669"/>
    <property type="project" value="TreeGrafter"/>
</dbReference>
<proteinExistence type="predicted"/>
<dbReference type="PANTHER" id="PTHR23099:SF0">
    <property type="entry name" value="GERM CELL NUCLEAR ACIDIC PROTEIN"/>
    <property type="match status" value="1"/>
</dbReference>
<dbReference type="InterPro" id="IPR006640">
    <property type="entry name" value="SprT-like_domain"/>
</dbReference>
<feature type="region of interest" description="Disordered" evidence="1">
    <location>
        <begin position="662"/>
        <end position="681"/>
    </location>
</feature>
<feature type="compositionally biased region" description="Basic and acidic residues" evidence="1">
    <location>
        <begin position="147"/>
        <end position="156"/>
    </location>
</feature>
<dbReference type="Pfam" id="PF10263">
    <property type="entry name" value="SprT-like"/>
    <property type="match status" value="1"/>
</dbReference>
<feature type="region of interest" description="Disordered" evidence="1">
    <location>
        <begin position="422"/>
        <end position="469"/>
    </location>
</feature>
<name>A0A8H6Q4Z6_9EURO</name>
<dbReference type="PANTHER" id="PTHR23099">
    <property type="entry name" value="TRANSCRIPTIONAL REGULATOR"/>
    <property type="match status" value="1"/>
</dbReference>
<comment type="caution">
    <text evidence="3">The sequence shown here is derived from an EMBL/GenBank/DDBJ whole genome shotgun (WGS) entry which is preliminary data.</text>
</comment>
<feature type="compositionally biased region" description="Basic and acidic residues" evidence="1">
    <location>
        <begin position="187"/>
        <end position="197"/>
    </location>
</feature>
<reference evidence="3" key="1">
    <citation type="submission" date="2020-06" db="EMBL/GenBank/DDBJ databases">
        <title>Draft genome sequences of strains closely related to Aspergillus parafelis and Aspergillus hiratsukae.</title>
        <authorList>
            <person name="Dos Santos R.A.C."/>
            <person name="Rivero-Menendez O."/>
            <person name="Steenwyk J.L."/>
            <person name="Mead M.E."/>
            <person name="Goldman G.H."/>
            <person name="Alastruey-Izquierdo A."/>
            <person name="Rokas A."/>
        </authorList>
    </citation>
    <scope>NUCLEOTIDE SEQUENCE</scope>
    <source>
        <strain evidence="3">CNM-CM6106</strain>
    </source>
</reference>
<feature type="region of interest" description="Disordered" evidence="1">
    <location>
        <begin position="1"/>
        <end position="25"/>
    </location>
</feature>
<accession>A0A8H6Q4Z6</accession>
<evidence type="ECO:0000313" key="4">
    <source>
        <dbReference type="Proteomes" id="UP000662466"/>
    </source>
</evidence>
<dbReference type="AlphaFoldDB" id="A0A8H6Q4Z6"/>
<dbReference type="Pfam" id="PF17283">
    <property type="entry name" value="Zn_ribbon_SprT"/>
    <property type="match status" value="1"/>
</dbReference>
<feature type="compositionally biased region" description="Basic residues" evidence="1">
    <location>
        <begin position="257"/>
        <end position="267"/>
    </location>
</feature>